<protein>
    <submittedName>
        <fullName evidence="1">Uncharacterized protein</fullName>
    </submittedName>
</protein>
<reference evidence="1" key="1">
    <citation type="journal article" date="2021" name="PLoS Genet.">
        <title>Mobile Type VI secretion system loci of the gut Bacteroidales display extensive intra-ecosystem transfer, multi-species spread and geographical clustering.</title>
        <authorList>
            <person name="Garcia-Bayona L."/>
            <person name="Coyne M.J."/>
            <person name="Comstock L.E."/>
        </authorList>
    </citation>
    <scope>NUCLEOTIDE SEQUENCE</scope>
    <source>
        <strain evidence="1">CL11T00C20</strain>
    </source>
</reference>
<proteinExistence type="predicted"/>
<dbReference type="EMBL" id="CP072227">
    <property type="protein sequence ID" value="QUT46015.1"/>
    <property type="molecule type" value="Genomic_DNA"/>
</dbReference>
<gene>
    <name evidence="1" type="ORF">INE88_02839</name>
</gene>
<dbReference type="AlphaFoldDB" id="A0A975Q700"/>
<organism evidence="1 2">
    <name type="scientific">Bacteroides eggerthii</name>
    <dbReference type="NCBI Taxonomy" id="28111"/>
    <lineage>
        <taxon>Bacteria</taxon>
        <taxon>Pseudomonadati</taxon>
        <taxon>Bacteroidota</taxon>
        <taxon>Bacteroidia</taxon>
        <taxon>Bacteroidales</taxon>
        <taxon>Bacteroidaceae</taxon>
        <taxon>Bacteroides</taxon>
    </lineage>
</organism>
<dbReference type="KEGG" id="beg:INE88_02839"/>
<sequence>MIKIKITTFAAATQFVNEASSHVQTLEETPDFDMIKQEEFKNFINIPDYYNDEDNQY</sequence>
<dbReference type="Proteomes" id="UP000679226">
    <property type="component" value="Chromosome"/>
</dbReference>
<name>A0A975Q700_9BACE</name>
<evidence type="ECO:0000313" key="2">
    <source>
        <dbReference type="Proteomes" id="UP000679226"/>
    </source>
</evidence>
<accession>A0A975Q700</accession>
<dbReference type="RefSeq" id="WP_009122568.1">
    <property type="nucleotide sequence ID" value="NZ_CP072227.1"/>
</dbReference>
<evidence type="ECO:0000313" key="1">
    <source>
        <dbReference type="EMBL" id="QUT46015.1"/>
    </source>
</evidence>